<accession>A0ABX0JWT5</accession>
<keyword evidence="7" id="KW-1185">Reference proteome</keyword>
<proteinExistence type="inferred from homology"/>
<dbReference type="Pfam" id="PF01923">
    <property type="entry name" value="Cob_adeno_trans"/>
    <property type="match status" value="1"/>
</dbReference>
<organism evidence="6 7">
    <name type="scientific">Acetobacter conturbans</name>
    <dbReference type="NCBI Taxonomy" id="1737472"/>
    <lineage>
        <taxon>Bacteria</taxon>
        <taxon>Pseudomonadati</taxon>
        <taxon>Pseudomonadota</taxon>
        <taxon>Alphaproteobacteria</taxon>
        <taxon>Acetobacterales</taxon>
        <taxon>Acetobacteraceae</taxon>
        <taxon>Acetobacter</taxon>
    </lineage>
</organism>
<dbReference type="InterPro" id="IPR036451">
    <property type="entry name" value="CblAdoTrfase-like_sf"/>
</dbReference>
<comment type="caution">
    <text evidence="6">The sequence shown here is derived from an EMBL/GenBank/DDBJ whole genome shotgun (WGS) entry which is preliminary data.</text>
</comment>
<comment type="similarity">
    <text evidence="4">Belongs to the Cob(I)alamin adenosyltransferase family.</text>
</comment>
<evidence type="ECO:0000256" key="1">
    <source>
        <dbReference type="ARBA" id="ARBA00022679"/>
    </source>
</evidence>
<protein>
    <recommendedName>
        <fullName evidence="4">Corrinoid adenosyltransferase</fullName>
        <ecNumber evidence="4">2.5.1.17</ecNumber>
    </recommendedName>
    <alternativeName>
        <fullName evidence="4">Cob(II)alamin adenosyltransferase</fullName>
    </alternativeName>
    <alternativeName>
        <fullName evidence="4">Cob(II)yrinic acid a,c-diamide adenosyltransferase</fullName>
    </alternativeName>
    <alternativeName>
        <fullName evidence="4">Cobinamide/cobalamin adenosyltransferase</fullName>
    </alternativeName>
</protein>
<comment type="pathway">
    <text evidence="4">Cofactor biosynthesis; adenosylcobalamin biosynthesis; adenosylcobalamin from cob(II)yrinate a,c-diamide: step 2/7.</text>
</comment>
<dbReference type="EMBL" id="WOSY01000003">
    <property type="protein sequence ID" value="NHN87887.1"/>
    <property type="molecule type" value="Genomic_DNA"/>
</dbReference>
<evidence type="ECO:0000313" key="7">
    <source>
        <dbReference type="Proteomes" id="UP000631653"/>
    </source>
</evidence>
<evidence type="ECO:0000256" key="2">
    <source>
        <dbReference type="ARBA" id="ARBA00022741"/>
    </source>
</evidence>
<dbReference type="GO" id="GO:0008817">
    <property type="term" value="F:corrinoid adenosyltransferase activity"/>
    <property type="evidence" value="ECO:0007669"/>
    <property type="project" value="UniProtKB-EC"/>
</dbReference>
<dbReference type="InterPro" id="IPR016030">
    <property type="entry name" value="CblAdoTrfase-like"/>
</dbReference>
<reference evidence="6 7" key="1">
    <citation type="journal article" date="2020" name="Int. J. Syst. Evol. Microbiol.">
        <title>Novel acetic acid bacteria from cider fermentations: Acetobacter conturbans sp. nov. and Acetobacter fallax sp. nov.</title>
        <authorList>
            <person name="Sombolestani A.S."/>
            <person name="Cleenwerck I."/>
            <person name="Cnockaert M."/>
            <person name="Borremans W."/>
            <person name="Wieme A.D."/>
            <person name="De Vuyst L."/>
            <person name="Vandamme P."/>
        </authorList>
    </citation>
    <scope>NUCLEOTIDE SEQUENCE [LARGE SCALE GENOMIC DNA]</scope>
    <source>
        <strain evidence="6 7">LMG 1627</strain>
    </source>
</reference>
<keyword evidence="2 4" id="KW-0547">Nucleotide-binding</keyword>
<name>A0ABX0JWT5_9PROT</name>
<keyword evidence="4" id="KW-0169">Cobalamin biosynthesis</keyword>
<dbReference type="SUPFAM" id="SSF89028">
    <property type="entry name" value="Cobalamin adenosyltransferase-like"/>
    <property type="match status" value="1"/>
</dbReference>
<evidence type="ECO:0000256" key="3">
    <source>
        <dbReference type="ARBA" id="ARBA00022840"/>
    </source>
</evidence>
<keyword evidence="1 4" id="KW-0808">Transferase</keyword>
<dbReference type="PANTHER" id="PTHR12213:SF0">
    <property type="entry name" value="CORRINOID ADENOSYLTRANSFERASE MMAB"/>
    <property type="match status" value="1"/>
</dbReference>
<sequence>MAVRIDRIVTRGGDKGETSLGDGTRLSKADLHIEAIGVLDETNATIGVLRSHVDPGDPILSDRLMAVQNLLFDMGGDLCMPEGSARAKRVSTDILPALEAEIERLRACQAPLKSFVLPGGTVAAAWAHVARTAVRKAERTIIALSQEKTINPAMGPILNRLSDYFFVLSRHLNEDGRADVLWQPGASLFSGGA</sequence>
<dbReference type="PANTHER" id="PTHR12213">
    <property type="entry name" value="CORRINOID ADENOSYLTRANSFERASE"/>
    <property type="match status" value="1"/>
</dbReference>
<comment type="catalytic activity">
    <reaction evidence="4">
        <text>2 cob(II)alamin + reduced [electron-transfer flavoprotein] + 2 ATP = 2 adenosylcob(III)alamin + 2 triphosphate + oxidized [electron-transfer flavoprotein] + 3 H(+)</text>
        <dbReference type="Rhea" id="RHEA:28671"/>
        <dbReference type="Rhea" id="RHEA-COMP:10685"/>
        <dbReference type="Rhea" id="RHEA-COMP:10686"/>
        <dbReference type="ChEBI" id="CHEBI:15378"/>
        <dbReference type="ChEBI" id="CHEBI:16304"/>
        <dbReference type="ChEBI" id="CHEBI:18036"/>
        <dbReference type="ChEBI" id="CHEBI:18408"/>
        <dbReference type="ChEBI" id="CHEBI:30616"/>
        <dbReference type="ChEBI" id="CHEBI:57692"/>
        <dbReference type="ChEBI" id="CHEBI:58307"/>
        <dbReference type="EC" id="2.5.1.17"/>
    </reaction>
</comment>
<dbReference type="RefSeq" id="WP_173569168.1">
    <property type="nucleotide sequence ID" value="NZ_WOSY01000003.1"/>
</dbReference>
<dbReference type="NCBIfam" id="TIGR00636">
    <property type="entry name" value="PduO_Nterm"/>
    <property type="match status" value="1"/>
</dbReference>
<evidence type="ECO:0000313" key="6">
    <source>
        <dbReference type="EMBL" id="NHN87887.1"/>
    </source>
</evidence>
<gene>
    <name evidence="6" type="ORF">GOB81_04470</name>
</gene>
<comment type="catalytic activity">
    <reaction evidence="4">
        <text>2 cob(II)yrinate a,c diamide + reduced [electron-transfer flavoprotein] + 2 ATP = 2 adenosylcob(III)yrinate a,c-diamide + 2 triphosphate + oxidized [electron-transfer flavoprotein] + 3 H(+)</text>
        <dbReference type="Rhea" id="RHEA:11528"/>
        <dbReference type="Rhea" id="RHEA-COMP:10685"/>
        <dbReference type="Rhea" id="RHEA-COMP:10686"/>
        <dbReference type="ChEBI" id="CHEBI:15378"/>
        <dbReference type="ChEBI" id="CHEBI:18036"/>
        <dbReference type="ChEBI" id="CHEBI:30616"/>
        <dbReference type="ChEBI" id="CHEBI:57692"/>
        <dbReference type="ChEBI" id="CHEBI:58307"/>
        <dbReference type="ChEBI" id="CHEBI:58503"/>
        <dbReference type="ChEBI" id="CHEBI:58537"/>
        <dbReference type="EC" id="2.5.1.17"/>
    </reaction>
</comment>
<evidence type="ECO:0000259" key="5">
    <source>
        <dbReference type="Pfam" id="PF01923"/>
    </source>
</evidence>
<dbReference type="Proteomes" id="UP000631653">
    <property type="component" value="Unassembled WGS sequence"/>
</dbReference>
<feature type="domain" description="Cobalamin adenosyltransferase-like" evidence="5">
    <location>
        <begin position="8"/>
        <end position="171"/>
    </location>
</feature>
<dbReference type="InterPro" id="IPR029499">
    <property type="entry name" value="PduO-typ"/>
</dbReference>
<keyword evidence="3 4" id="KW-0067">ATP-binding</keyword>
<dbReference type="EC" id="2.5.1.17" evidence="4"/>
<evidence type="ECO:0000256" key="4">
    <source>
        <dbReference type="RuleBase" id="RU366026"/>
    </source>
</evidence>
<dbReference type="Gene3D" id="1.20.1200.10">
    <property type="entry name" value="Cobalamin adenosyltransferase-like"/>
    <property type="match status" value="1"/>
</dbReference>